<gene>
    <name evidence="3" type="ORF">NFI99_11440</name>
</gene>
<feature type="compositionally biased region" description="Basic and acidic residues" evidence="1">
    <location>
        <begin position="209"/>
        <end position="219"/>
    </location>
</feature>
<dbReference type="InterPro" id="IPR036086">
    <property type="entry name" value="ParB/Sulfiredoxin_sf"/>
</dbReference>
<feature type="region of interest" description="Disordered" evidence="1">
    <location>
        <begin position="209"/>
        <end position="233"/>
    </location>
</feature>
<dbReference type="RefSeq" id="WP_017922347.1">
    <property type="nucleotide sequence ID" value="NZ_CP099583.1"/>
</dbReference>
<dbReference type="EMBL" id="CP099583">
    <property type="protein sequence ID" value="USS42785.1"/>
    <property type="molecule type" value="Genomic_DNA"/>
</dbReference>
<organism evidence="3 4">
    <name type="scientific">Burkholderia glumae</name>
    <name type="common">Pseudomonas glumae</name>
    <dbReference type="NCBI Taxonomy" id="337"/>
    <lineage>
        <taxon>Bacteria</taxon>
        <taxon>Pseudomonadati</taxon>
        <taxon>Pseudomonadota</taxon>
        <taxon>Betaproteobacteria</taxon>
        <taxon>Burkholderiales</taxon>
        <taxon>Burkholderiaceae</taxon>
        <taxon>Burkholderia</taxon>
    </lineage>
</organism>
<accession>A0ABY5B6X4</accession>
<dbReference type="SUPFAM" id="SSF109709">
    <property type="entry name" value="KorB DNA-binding domain-like"/>
    <property type="match status" value="1"/>
</dbReference>
<reference evidence="3" key="1">
    <citation type="submission" date="2022-06" db="EMBL/GenBank/DDBJ databases">
        <title>Draft genome sequence of Burkholderia glumae strain GR20004 isolated from rice panicle showing bacterial panicle blight.</title>
        <authorList>
            <person name="Choi S.Y."/>
            <person name="Lee Y.H."/>
        </authorList>
    </citation>
    <scope>NUCLEOTIDE SEQUENCE</scope>
    <source>
        <strain evidence="3">GR20004</strain>
    </source>
</reference>
<protein>
    <submittedName>
        <fullName evidence="3">ParB N-terminal domain-containing protein</fullName>
    </submittedName>
</protein>
<dbReference type="Pfam" id="PF17762">
    <property type="entry name" value="HTH_ParB"/>
    <property type="match status" value="1"/>
</dbReference>
<sequence length="266" mass="29636">MAKNSVEAYGAEGKTNLLYFDPEKLVLVTDKNSPLYDDRVHLPVDEVMAHSIDYQGVQQAISISKNPETGETEVALGRQRVKAARLANVWRAKRGEPLRQIPAVVFQGKRENAIESIVAENEQRQADTPLGRAEKMRQVLSLGRSEGHVAMVFHCSVATVRSTLALLECCNDVQKAVESGKVPLTHANKLAKMKPDQQREKVRELVKAADTQKPHERARTQRAVMGDSTPRIKTRKQIETELQTSTGDYAEALRWVLSIEDQGDTA</sequence>
<dbReference type="PANTHER" id="PTHR33375:SF1">
    <property type="entry name" value="CHROMOSOME-PARTITIONING PROTEIN PARB-RELATED"/>
    <property type="match status" value="1"/>
</dbReference>
<dbReference type="SUPFAM" id="SSF110849">
    <property type="entry name" value="ParB/Sulfiredoxin"/>
    <property type="match status" value="1"/>
</dbReference>
<dbReference type="InterPro" id="IPR050336">
    <property type="entry name" value="Chromosome_partition/occlusion"/>
</dbReference>
<feature type="domain" description="ParB/Spo0J HTH" evidence="2">
    <location>
        <begin position="128"/>
        <end position="216"/>
    </location>
</feature>
<evidence type="ECO:0000313" key="3">
    <source>
        <dbReference type="EMBL" id="USS42785.1"/>
    </source>
</evidence>
<keyword evidence="4" id="KW-1185">Reference proteome</keyword>
<evidence type="ECO:0000259" key="2">
    <source>
        <dbReference type="Pfam" id="PF17762"/>
    </source>
</evidence>
<dbReference type="InterPro" id="IPR041468">
    <property type="entry name" value="HTH_ParB/Spo0J"/>
</dbReference>
<evidence type="ECO:0000256" key="1">
    <source>
        <dbReference type="SAM" id="MobiDB-lite"/>
    </source>
</evidence>
<proteinExistence type="predicted"/>
<dbReference type="Gene3D" id="1.10.10.2830">
    <property type="match status" value="1"/>
</dbReference>
<name>A0ABY5B6X4_BURGL</name>
<evidence type="ECO:0000313" key="4">
    <source>
        <dbReference type="Proteomes" id="UP001056386"/>
    </source>
</evidence>
<dbReference type="Proteomes" id="UP001056386">
    <property type="component" value="Chromosome 2"/>
</dbReference>
<dbReference type="PANTHER" id="PTHR33375">
    <property type="entry name" value="CHROMOSOME-PARTITIONING PROTEIN PARB-RELATED"/>
    <property type="match status" value="1"/>
</dbReference>